<reference evidence="4" key="1">
    <citation type="journal article" date="2014" name="Int. J. Syst. Evol. Microbiol.">
        <title>Complete genome sequence of Corynebacterium casei LMG S-19264T (=DSM 44701T), isolated from a smear-ripened cheese.</title>
        <authorList>
            <consortium name="US DOE Joint Genome Institute (JGI-PGF)"/>
            <person name="Walter F."/>
            <person name="Albersmeier A."/>
            <person name="Kalinowski J."/>
            <person name="Ruckert C."/>
        </authorList>
    </citation>
    <scope>NUCLEOTIDE SEQUENCE</scope>
    <source>
        <strain evidence="4">JCM 4637</strain>
    </source>
</reference>
<proteinExistence type="predicted"/>
<feature type="region of interest" description="Disordered" evidence="1">
    <location>
        <begin position="46"/>
        <end position="119"/>
    </location>
</feature>
<dbReference type="InterPro" id="IPR006311">
    <property type="entry name" value="TAT_signal"/>
</dbReference>
<accession>A0A919CAS0</accession>
<dbReference type="Gene3D" id="2.160.20.10">
    <property type="entry name" value="Single-stranded right-handed beta-helix, Pectin lyase-like"/>
    <property type="match status" value="1"/>
</dbReference>
<feature type="compositionally biased region" description="Low complexity" evidence="1">
    <location>
        <begin position="46"/>
        <end position="75"/>
    </location>
</feature>
<evidence type="ECO:0000313" key="4">
    <source>
        <dbReference type="EMBL" id="GHC97773.1"/>
    </source>
</evidence>
<dbReference type="EMBL" id="BMVC01000007">
    <property type="protein sequence ID" value="GHC97773.1"/>
    <property type="molecule type" value="Genomic_DNA"/>
</dbReference>
<dbReference type="Proteomes" id="UP000638353">
    <property type="component" value="Unassembled WGS sequence"/>
</dbReference>
<reference evidence="4" key="2">
    <citation type="submission" date="2020-09" db="EMBL/GenBank/DDBJ databases">
        <authorList>
            <person name="Sun Q."/>
            <person name="Ohkuma M."/>
        </authorList>
    </citation>
    <scope>NUCLEOTIDE SEQUENCE</scope>
    <source>
        <strain evidence="4">JCM 4637</strain>
    </source>
</reference>
<sequence length="520" mass="54525">MSRSRRRAADSGRSPLRRTVLIGGAVAGAGIAGALTWAAVAGGTDGTPAAHPARTPGTAGPAAPAKAAPTLPAKADSTARPRRTPQTGATAYRPPRIKGPKVDPAAHGADPTGRKDSTAALGKAIQAASAKGGTVWLPAGHYRIDGAVPLADSVTIAGDLARPAVLTGKGRLGDEEWNGHAAGVTIRDLVLDGVDVAQRGSSTYKRNYRVQRVVFHNAVASFSTTANAEVGQSLFLSDHPVPVTPPVDLYKTDRAHIHDNVIGVNTNRLGWLDGFFGDSFPGAADVLAAVAKAEGWRADQGAFASGLFGNAASGTTIRRNVFNASLDRNASRTTERYDLDHAIYLWGTHGARTVVAGNWFRGWWLSGAEGGVKVRNGEAVTVRDNTMHDTSVLLYVQDDSNAADHPHHLKDVEVCHNDFRPTRDHGKWGTGISYMEYPKDAAVADITVRGNVFRDPTRKTGIDLTNGPLDAFTITPDNTYASGPTVALESSARPPKATRSAGRCSGPAAPGLGSLQVPSY</sequence>
<dbReference type="InterPro" id="IPR024535">
    <property type="entry name" value="RHGA/B-epi-like_pectate_lyase"/>
</dbReference>
<evidence type="ECO:0000256" key="2">
    <source>
        <dbReference type="SAM" id="Phobius"/>
    </source>
</evidence>
<dbReference type="InterPro" id="IPR012334">
    <property type="entry name" value="Pectin_lyas_fold"/>
</dbReference>
<gene>
    <name evidence="4" type="ORF">GCM10010334_39490</name>
</gene>
<dbReference type="AlphaFoldDB" id="A0A919CAS0"/>
<organism evidence="4 5">
    <name type="scientific">Streptomyces finlayi</name>
    <dbReference type="NCBI Taxonomy" id="67296"/>
    <lineage>
        <taxon>Bacteria</taxon>
        <taxon>Bacillati</taxon>
        <taxon>Actinomycetota</taxon>
        <taxon>Actinomycetes</taxon>
        <taxon>Kitasatosporales</taxon>
        <taxon>Streptomycetaceae</taxon>
        <taxon>Streptomyces</taxon>
    </lineage>
</organism>
<evidence type="ECO:0000259" key="3">
    <source>
        <dbReference type="Pfam" id="PF12708"/>
    </source>
</evidence>
<dbReference type="PROSITE" id="PS51318">
    <property type="entry name" value="TAT"/>
    <property type="match status" value="1"/>
</dbReference>
<feature type="domain" description="Rhamnogalacturonase A/B/Epimerase-like pectate lyase" evidence="3">
    <location>
        <begin position="108"/>
        <end position="170"/>
    </location>
</feature>
<evidence type="ECO:0000256" key="1">
    <source>
        <dbReference type="SAM" id="MobiDB-lite"/>
    </source>
</evidence>
<dbReference type="InterPro" id="IPR006626">
    <property type="entry name" value="PbH1"/>
</dbReference>
<keyword evidence="2" id="KW-1133">Transmembrane helix</keyword>
<dbReference type="RefSeq" id="WP_189824435.1">
    <property type="nucleotide sequence ID" value="NZ_BMVC01000007.1"/>
</dbReference>
<comment type="caution">
    <text evidence="4">The sequence shown here is derived from an EMBL/GenBank/DDBJ whole genome shotgun (WGS) entry which is preliminary data.</text>
</comment>
<keyword evidence="2" id="KW-0472">Membrane</keyword>
<dbReference type="InterPro" id="IPR011050">
    <property type="entry name" value="Pectin_lyase_fold/virulence"/>
</dbReference>
<dbReference type="SUPFAM" id="SSF51126">
    <property type="entry name" value="Pectin lyase-like"/>
    <property type="match status" value="1"/>
</dbReference>
<name>A0A919CAS0_9ACTN</name>
<dbReference type="Pfam" id="PF12708">
    <property type="entry name" value="Pect-lyase_RHGA_epim"/>
    <property type="match status" value="1"/>
</dbReference>
<feature type="region of interest" description="Disordered" evidence="1">
    <location>
        <begin position="485"/>
        <end position="520"/>
    </location>
</feature>
<feature type="transmembrane region" description="Helical" evidence="2">
    <location>
        <begin position="20"/>
        <end position="40"/>
    </location>
</feature>
<protein>
    <recommendedName>
        <fullName evidence="3">Rhamnogalacturonase A/B/Epimerase-like pectate lyase domain-containing protein</fullName>
    </recommendedName>
</protein>
<keyword evidence="2" id="KW-0812">Transmembrane</keyword>
<dbReference type="SMART" id="SM00710">
    <property type="entry name" value="PbH1"/>
    <property type="match status" value="5"/>
</dbReference>
<evidence type="ECO:0000313" key="5">
    <source>
        <dbReference type="Proteomes" id="UP000638353"/>
    </source>
</evidence>